<dbReference type="InterPro" id="IPR006379">
    <property type="entry name" value="HAD-SF_hydro_IIB"/>
</dbReference>
<dbReference type="PANTHER" id="PTHR10000:SF25">
    <property type="entry name" value="PHOSPHATASE YKRA-RELATED"/>
    <property type="match status" value="1"/>
</dbReference>
<dbReference type="OrthoDB" id="9810101at2"/>
<dbReference type="AlphaFoldDB" id="A0A073K8Y1"/>
<gene>
    <name evidence="1" type="ORF">BAMA_02905</name>
</gene>
<proteinExistence type="predicted"/>
<dbReference type="GO" id="GO:0000287">
    <property type="term" value="F:magnesium ion binding"/>
    <property type="evidence" value="ECO:0007669"/>
    <property type="project" value="TreeGrafter"/>
</dbReference>
<evidence type="ECO:0000313" key="1">
    <source>
        <dbReference type="EMBL" id="KEK18743.1"/>
    </source>
</evidence>
<dbReference type="NCBIfam" id="TIGR00099">
    <property type="entry name" value="Cof-subfamily"/>
    <property type="match status" value="1"/>
</dbReference>
<dbReference type="GO" id="GO:0005829">
    <property type="term" value="C:cytosol"/>
    <property type="evidence" value="ECO:0007669"/>
    <property type="project" value="TreeGrafter"/>
</dbReference>
<protein>
    <submittedName>
        <fullName evidence="1">HAD family hydrolase</fullName>
    </submittedName>
</protein>
<keyword evidence="2" id="KW-1185">Reference proteome</keyword>
<organism evidence="1 2">
    <name type="scientific">Bacillus manliponensis</name>
    <dbReference type="NCBI Taxonomy" id="574376"/>
    <lineage>
        <taxon>Bacteria</taxon>
        <taxon>Bacillati</taxon>
        <taxon>Bacillota</taxon>
        <taxon>Bacilli</taxon>
        <taxon>Bacillales</taxon>
        <taxon>Bacillaceae</taxon>
        <taxon>Bacillus</taxon>
        <taxon>Bacillus cereus group</taxon>
    </lineage>
</organism>
<dbReference type="STRING" id="574376.BAMA_02905"/>
<dbReference type="PANTHER" id="PTHR10000">
    <property type="entry name" value="PHOSPHOSERINE PHOSPHATASE"/>
    <property type="match status" value="1"/>
</dbReference>
<dbReference type="Gene3D" id="3.40.50.1000">
    <property type="entry name" value="HAD superfamily/HAD-like"/>
    <property type="match status" value="1"/>
</dbReference>
<keyword evidence="1" id="KW-0378">Hydrolase</keyword>
<sequence>MYKVVFFDVDGTLLNETDRKMLPSTKEAIEKLIQAGIKVVIATGRPYSLCEEFKDLGVDTFISANGALIKSNNTIIHKSVISKETVRDVSAFAEQTSHSISYFTELFTMNGVASNDERVLTALKETLDLKQYPEKVKSLLEEVYCICLYADESEAEKFIEGFPHLMFERFHGYVINVLEDAKVSKRTAIEKVLAYFGICKSEAVAFGDGFNDIEMLEHVGLGIAMENGNEKLKQQADFVTKKASEDGIAYALKEFQLI</sequence>
<dbReference type="RefSeq" id="WP_034639902.1">
    <property type="nucleotide sequence ID" value="NZ_CBCSJC010000012.1"/>
</dbReference>
<dbReference type="InterPro" id="IPR000150">
    <property type="entry name" value="Cof"/>
</dbReference>
<dbReference type="Pfam" id="PF08282">
    <property type="entry name" value="Hydrolase_3"/>
    <property type="match status" value="1"/>
</dbReference>
<comment type="caution">
    <text evidence="1">The sequence shown here is derived from an EMBL/GenBank/DDBJ whole genome shotgun (WGS) entry which is preliminary data.</text>
</comment>
<dbReference type="InterPro" id="IPR036412">
    <property type="entry name" value="HAD-like_sf"/>
</dbReference>
<accession>A0A073K8Y1</accession>
<dbReference type="NCBIfam" id="TIGR01484">
    <property type="entry name" value="HAD-SF-IIB"/>
    <property type="match status" value="1"/>
</dbReference>
<dbReference type="SFLD" id="SFLDG01140">
    <property type="entry name" value="C2.B:_Phosphomannomutase_and_P"/>
    <property type="match status" value="1"/>
</dbReference>
<dbReference type="GO" id="GO:0016791">
    <property type="term" value="F:phosphatase activity"/>
    <property type="evidence" value="ECO:0007669"/>
    <property type="project" value="TreeGrafter"/>
</dbReference>
<dbReference type="PROSITE" id="PS01229">
    <property type="entry name" value="COF_2"/>
    <property type="match status" value="1"/>
</dbReference>
<dbReference type="Proteomes" id="UP000027822">
    <property type="component" value="Unassembled WGS sequence"/>
</dbReference>
<dbReference type="PROSITE" id="PS01228">
    <property type="entry name" value="COF_1"/>
    <property type="match status" value="1"/>
</dbReference>
<name>A0A073K8Y1_9BACI</name>
<dbReference type="SFLD" id="SFLDS00003">
    <property type="entry name" value="Haloacid_Dehalogenase"/>
    <property type="match status" value="1"/>
</dbReference>
<evidence type="ECO:0000313" key="2">
    <source>
        <dbReference type="Proteomes" id="UP000027822"/>
    </source>
</evidence>
<reference evidence="1 2" key="1">
    <citation type="submission" date="2014-06" db="EMBL/GenBank/DDBJ databases">
        <title>Draft genome sequence of Bacillus manliponensis JCM 15802 (MCCC 1A00708).</title>
        <authorList>
            <person name="Lai Q."/>
            <person name="Liu Y."/>
            <person name="Shao Z."/>
        </authorList>
    </citation>
    <scope>NUCLEOTIDE SEQUENCE [LARGE SCALE GENOMIC DNA]</scope>
    <source>
        <strain evidence="1 2">JCM 15802</strain>
    </source>
</reference>
<dbReference type="SUPFAM" id="SSF56784">
    <property type="entry name" value="HAD-like"/>
    <property type="match status" value="1"/>
</dbReference>
<dbReference type="eggNOG" id="COG0561">
    <property type="taxonomic scope" value="Bacteria"/>
</dbReference>
<dbReference type="Gene3D" id="3.30.1240.10">
    <property type="match status" value="1"/>
</dbReference>
<dbReference type="EMBL" id="JOTN01000011">
    <property type="protein sequence ID" value="KEK18743.1"/>
    <property type="molecule type" value="Genomic_DNA"/>
</dbReference>
<dbReference type="InterPro" id="IPR023214">
    <property type="entry name" value="HAD_sf"/>
</dbReference>